<name>A0A0F9QL12_9ZZZZ</name>
<evidence type="ECO:0000313" key="5">
    <source>
        <dbReference type="EMBL" id="KKN13781.1"/>
    </source>
</evidence>
<dbReference type="GO" id="GO:0046872">
    <property type="term" value="F:metal ion binding"/>
    <property type="evidence" value="ECO:0007669"/>
    <property type="project" value="UniProtKB-KW"/>
</dbReference>
<evidence type="ECO:0000259" key="4">
    <source>
        <dbReference type="PROSITE" id="PS51007"/>
    </source>
</evidence>
<keyword evidence="1" id="KW-0349">Heme</keyword>
<dbReference type="Pfam" id="PF13442">
    <property type="entry name" value="Cytochrome_CBB3"/>
    <property type="match status" value="1"/>
</dbReference>
<dbReference type="InterPro" id="IPR009056">
    <property type="entry name" value="Cyt_c-like_dom"/>
</dbReference>
<dbReference type="EMBL" id="LAZR01003886">
    <property type="protein sequence ID" value="KKN13781.1"/>
    <property type="molecule type" value="Genomic_DNA"/>
</dbReference>
<dbReference type="GO" id="GO:0009055">
    <property type="term" value="F:electron transfer activity"/>
    <property type="evidence" value="ECO:0007669"/>
    <property type="project" value="InterPro"/>
</dbReference>
<dbReference type="SUPFAM" id="SSF46626">
    <property type="entry name" value="Cytochrome c"/>
    <property type="match status" value="1"/>
</dbReference>
<dbReference type="PROSITE" id="PS51007">
    <property type="entry name" value="CYTC"/>
    <property type="match status" value="1"/>
</dbReference>
<dbReference type="AlphaFoldDB" id="A0A0F9QL12"/>
<keyword evidence="3" id="KW-0408">Iron</keyword>
<keyword evidence="2" id="KW-0479">Metal-binding</keyword>
<feature type="domain" description="Cytochrome c" evidence="4">
    <location>
        <begin position="41"/>
        <end position="121"/>
    </location>
</feature>
<accession>A0A0F9QL12</accession>
<comment type="caution">
    <text evidence="5">The sequence shown here is derived from an EMBL/GenBank/DDBJ whole genome shotgun (WGS) entry which is preliminary data.</text>
</comment>
<sequence length="134" mass="14706">MSLIRVVNTVLLTSALTLVAGTIVMADDKPYTVTNGNELDAASYKGFKLFRNFCARCHGTYGQGMVGPNLADSLKVITKEEFFHTVEHGKTGTIGMMPPWSTNKKVMKSRDEIYSYLKARSDGAIGEVKPKKAK</sequence>
<evidence type="ECO:0000256" key="1">
    <source>
        <dbReference type="ARBA" id="ARBA00022617"/>
    </source>
</evidence>
<reference evidence="5" key="1">
    <citation type="journal article" date="2015" name="Nature">
        <title>Complex archaea that bridge the gap between prokaryotes and eukaryotes.</title>
        <authorList>
            <person name="Spang A."/>
            <person name="Saw J.H."/>
            <person name="Jorgensen S.L."/>
            <person name="Zaremba-Niedzwiedzka K."/>
            <person name="Martijn J."/>
            <person name="Lind A.E."/>
            <person name="van Eijk R."/>
            <person name="Schleper C."/>
            <person name="Guy L."/>
            <person name="Ettema T.J."/>
        </authorList>
    </citation>
    <scope>NUCLEOTIDE SEQUENCE</scope>
</reference>
<dbReference type="Gene3D" id="1.10.760.10">
    <property type="entry name" value="Cytochrome c-like domain"/>
    <property type="match status" value="1"/>
</dbReference>
<evidence type="ECO:0000256" key="3">
    <source>
        <dbReference type="ARBA" id="ARBA00023004"/>
    </source>
</evidence>
<dbReference type="GO" id="GO:0020037">
    <property type="term" value="F:heme binding"/>
    <property type="evidence" value="ECO:0007669"/>
    <property type="project" value="InterPro"/>
</dbReference>
<protein>
    <recommendedName>
        <fullName evidence="4">Cytochrome c domain-containing protein</fullName>
    </recommendedName>
</protein>
<dbReference type="InterPro" id="IPR036909">
    <property type="entry name" value="Cyt_c-like_dom_sf"/>
</dbReference>
<proteinExistence type="predicted"/>
<organism evidence="5">
    <name type="scientific">marine sediment metagenome</name>
    <dbReference type="NCBI Taxonomy" id="412755"/>
    <lineage>
        <taxon>unclassified sequences</taxon>
        <taxon>metagenomes</taxon>
        <taxon>ecological metagenomes</taxon>
    </lineage>
</organism>
<evidence type="ECO:0000256" key="2">
    <source>
        <dbReference type="ARBA" id="ARBA00022723"/>
    </source>
</evidence>
<gene>
    <name evidence="5" type="ORF">LCGC14_1002910</name>
</gene>